<evidence type="ECO:0000259" key="6">
    <source>
        <dbReference type="Pfam" id="PF25917"/>
    </source>
</evidence>
<name>A0A6I4TT95_9SPHN</name>
<feature type="chain" id="PRO_5026095210" evidence="4">
    <location>
        <begin position="26"/>
        <end position="396"/>
    </location>
</feature>
<dbReference type="Pfam" id="PF25876">
    <property type="entry name" value="HH_MFP_RND"/>
    <property type="match status" value="1"/>
</dbReference>
<organism evidence="9 10">
    <name type="scientific">Croceibacterium xixiisoli</name>
    <dbReference type="NCBI Taxonomy" id="1476466"/>
    <lineage>
        <taxon>Bacteria</taxon>
        <taxon>Pseudomonadati</taxon>
        <taxon>Pseudomonadota</taxon>
        <taxon>Alphaproteobacteria</taxon>
        <taxon>Sphingomonadales</taxon>
        <taxon>Erythrobacteraceae</taxon>
        <taxon>Croceibacterium</taxon>
    </lineage>
</organism>
<dbReference type="Proteomes" id="UP000469430">
    <property type="component" value="Unassembled WGS sequence"/>
</dbReference>
<dbReference type="SUPFAM" id="SSF111369">
    <property type="entry name" value="HlyD-like secretion proteins"/>
    <property type="match status" value="1"/>
</dbReference>
<dbReference type="Gene3D" id="2.40.30.170">
    <property type="match status" value="1"/>
</dbReference>
<evidence type="ECO:0000256" key="1">
    <source>
        <dbReference type="ARBA" id="ARBA00004196"/>
    </source>
</evidence>
<dbReference type="PANTHER" id="PTHR30158:SF3">
    <property type="entry name" value="MULTIDRUG EFFLUX PUMP SUBUNIT ACRA-RELATED"/>
    <property type="match status" value="1"/>
</dbReference>
<evidence type="ECO:0000256" key="4">
    <source>
        <dbReference type="SAM" id="SignalP"/>
    </source>
</evidence>
<reference evidence="9 10" key="1">
    <citation type="submission" date="2019-12" db="EMBL/GenBank/DDBJ databases">
        <title>Genomic-based taxomic classification of the family Erythrobacteraceae.</title>
        <authorList>
            <person name="Xu L."/>
        </authorList>
    </citation>
    <scope>NUCLEOTIDE SEQUENCE [LARGE SCALE GENOMIC DNA]</scope>
    <source>
        <strain evidence="9 10">S36</strain>
    </source>
</reference>
<evidence type="ECO:0000313" key="9">
    <source>
        <dbReference type="EMBL" id="MXO98341.1"/>
    </source>
</evidence>
<dbReference type="RefSeq" id="WP_161389991.1">
    <property type="nucleotide sequence ID" value="NZ_JBHSCP010000001.1"/>
</dbReference>
<keyword evidence="4" id="KW-0732">Signal</keyword>
<accession>A0A6I4TT95</accession>
<evidence type="ECO:0000256" key="2">
    <source>
        <dbReference type="ARBA" id="ARBA00009477"/>
    </source>
</evidence>
<feature type="domain" description="Multidrug resistance protein MdtA-like beta-barrel" evidence="7">
    <location>
        <begin position="207"/>
        <end position="291"/>
    </location>
</feature>
<dbReference type="Pfam" id="PF25967">
    <property type="entry name" value="RND-MFP_C"/>
    <property type="match status" value="1"/>
</dbReference>
<dbReference type="EMBL" id="WTYJ01000001">
    <property type="protein sequence ID" value="MXO98341.1"/>
    <property type="molecule type" value="Genomic_DNA"/>
</dbReference>
<dbReference type="Pfam" id="PF25917">
    <property type="entry name" value="BSH_RND"/>
    <property type="match status" value="1"/>
</dbReference>
<gene>
    <name evidence="9" type="ORF">GRI97_05000</name>
</gene>
<comment type="similarity">
    <text evidence="2">Belongs to the membrane fusion protein (MFP) (TC 8.A.1) family.</text>
</comment>
<evidence type="ECO:0000259" key="8">
    <source>
        <dbReference type="Pfam" id="PF25967"/>
    </source>
</evidence>
<evidence type="ECO:0000259" key="7">
    <source>
        <dbReference type="Pfam" id="PF25944"/>
    </source>
</evidence>
<sequence>MIQPRALRHCLICVSLALVAACSKAEKPFERPASEVGFVVVSGQDVPITTTLPGRAVAYETSEVRPQITGLIQKRLFQEGDMVRAGQPLYQVDARLYRAAVNQASANLASARANAEAAGTRADRLRPLAEMEAVSQQDYTDATAQARVARATVAQNQAALETARINLGFATIPAPITGRIGRSLATVGALVSSNQADPLAVIQRVDPMFVDIQQSSAELTALRQSFASGDLLQGSTTVRLLLEDGSTYPITGTVEFSEVVVNPDTGSITLRARFSNPNGLLLPGMFVRAVFEQAIQPGALLIPQPALLRDFDGSPYVFVVGADNKVQRRKISTDRTVGTSWIVTAGLKVGDKVITQGLNNLRDGATVRAVPASSPQRIGPPPAGQGGAAPSAQPRG</sequence>
<keyword evidence="10" id="KW-1185">Reference proteome</keyword>
<dbReference type="Gene3D" id="2.40.50.100">
    <property type="match status" value="1"/>
</dbReference>
<dbReference type="Gene3D" id="2.40.420.20">
    <property type="match status" value="1"/>
</dbReference>
<dbReference type="InterPro" id="IPR058627">
    <property type="entry name" value="MdtA-like_C"/>
</dbReference>
<dbReference type="OrthoDB" id="9816569at2"/>
<comment type="subcellular location">
    <subcellularLocation>
        <location evidence="1">Cell envelope</location>
    </subcellularLocation>
</comment>
<dbReference type="InterPro" id="IPR058624">
    <property type="entry name" value="MdtA-like_HH"/>
</dbReference>
<feature type="signal peptide" evidence="4">
    <location>
        <begin position="1"/>
        <end position="25"/>
    </location>
</feature>
<proteinExistence type="inferred from homology"/>
<dbReference type="FunFam" id="2.40.420.20:FF:000001">
    <property type="entry name" value="Efflux RND transporter periplasmic adaptor subunit"/>
    <property type="match status" value="1"/>
</dbReference>
<evidence type="ECO:0000259" key="5">
    <source>
        <dbReference type="Pfam" id="PF25876"/>
    </source>
</evidence>
<feature type="domain" description="Multidrug resistance protein MdtA-like alpha-helical hairpin" evidence="5">
    <location>
        <begin position="101"/>
        <end position="169"/>
    </location>
</feature>
<dbReference type="PANTHER" id="PTHR30158">
    <property type="entry name" value="ACRA/E-RELATED COMPONENT OF DRUG EFFLUX TRANSPORTER"/>
    <property type="match status" value="1"/>
</dbReference>
<dbReference type="NCBIfam" id="TIGR01730">
    <property type="entry name" value="RND_mfp"/>
    <property type="match status" value="1"/>
</dbReference>
<dbReference type="InterPro" id="IPR058626">
    <property type="entry name" value="MdtA-like_b-barrel"/>
</dbReference>
<feature type="domain" description="Multidrug resistance protein MdtA-like C-terminal permuted SH3" evidence="8">
    <location>
        <begin position="299"/>
        <end position="359"/>
    </location>
</feature>
<dbReference type="AlphaFoldDB" id="A0A6I4TT95"/>
<dbReference type="PROSITE" id="PS51257">
    <property type="entry name" value="PROKAR_LIPOPROTEIN"/>
    <property type="match status" value="1"/>
</dbReference>
<dbReference type="InterPro" id="IPR006143">
    <property type="entry name" value="RND_pump_MFP"/>
</dbReference>
<comment type="caution">
    <text evidence="9">The sequence shown here is derived from an EMBL/GenBank/DDBJ whole genome shotgun (WGS) entry which is preliminary data.</text>
</comment>
<evidence type="ECO:0000313" key="10">
    <source>
        <dbReference type="Proteomes" id="UP000469430"/>
    </source>
</evidence>
<protein>
    <submittedName>
        <fullName evidence="9">Efflux RND transporter periplasmic adaptor subunit</fullName>
    </submittedName>
</protein>
<feature type="region of interest" description="Disordered" evidence="3">
    <location>
        <begin position="368"/>
        <end position="396"/>
    </location>
</feature>
<dbReference type="GO" id="GO:0005886">
    <property type="term" value="C:plasma membrane"/>
    <property type="evidence" value="ECO:0007669"/>
    <property type="project" value="UniProtKB-SubCell"/>
</dbReference>
<feature type="domain" description="Multidrug resistance protein MdtA-like barrel-sandwich hybrid" evidence="6">
    <location>
        <begin position="61"/>
        <end position="203"/>
    </location>
</feature>
<dbReference type="Gene3D" id="1.10.287.470">
    <property type="entry name" value="Helix hairpin bin"/>
    <property type="match status" value="1"/>
</dbReference>
<dbReference type="Pfam" id="PF25944">
    <property type="entry name" value="Beta-barrel_RND"/>
    <property type="match status" value="1"/>
</dbReference>
<evidence type="ECO:0000256" key="3">
    <source>
        <dbReference type="SAM" id="MobiDB-lite"/>
    </source>
</evidence>
<dbReference type="GO" id="GO:0022857">
    <property type="term" value="F:transmembrane transporter activity"/>
    <property type="evidence" value="ECO:0007669"/>
    <property type="project" value="InterPro"/>
</dbReference>
<dbReference type="InterPro" id="IPR058625">
    <property type="entry name" value="MdtA-like_BSH"/>
</dbReference>
<dbReference type="GO" id="GO:0046677">
    <property type="term" value="P:response to antibiotic"/>
    <property type="evidence" value="ECO:0007669"/>
    <property type="project" value="TreeGrafter"/>
</dbReference>